<evidence type="ECO:0000259" key="2">
    <source>
        <dbReference type="Pfam" id="PF00857"/>
    </source>
</evidence>
<dbReference type="InterPro" id="IPR036380">
    <property type="entry name" value="Isochorismatase-like_sf"/>
</dbReference>
<comment type="caution">
    <text evidence="3">The sequence shown here is derived from an EMBL/GenBank/DDBJ whole genome shotgun (WGS) entry which is preliminary data.</text>
</comment>
<reference evidence="3 4" key="1">
    <citation type="journal article" date="2019" name="Appl. Environ. Microbiol.">
        <title>Environmental Evidence and Genomic Insight of Iron-oxidizing Bacteria Preference Towards More Corrosion Resistant Stainless Steel at Higher Salinities.</title>
        <authorList>
            <person name="Garrison C.E."/>
            <person name="Price K.A."/>
            <person name="Field E.K."/>
        </authorList>
    </citation>
    <scope>NUCLEOTIDE SEQUENCE [LARGE SCALE GENOMIC DNA]</scope>
    <source>
        <strain evidence="3 4">P3</strain>
    </source>
</reference>
<name>A0A5R9GU20_9PROT</name>
<dbReference type="Proteomes" id="UP000306585">
    <property type="component" value="Unassembled WGS sequence"/>
</dbReference>
<dbReference type="EMBL" id="VBRY01000005">
    <property type="protein sequence ID" value="TLS67572.1"/>
    <property type="molecule type" value="Genomic_DNA"/>
</dbReference>
<dbReference type="InterPro" id="IPR050272">
    <property type="entry name" value="Isochorismatase-like_hydrls"/>
</dbReference>
<dbReference type="AlphaFoldDB" id="A0A5R9GU20"/>
<feature type="domain" description="Isochorismatase-like" evidence="2">
    <location>
        <begin position="6"/>
        <end position="186"/>
    </location>
</feature>
<evidence type="ECO:0000313" key="3">
    <source>
        <dbReference type="EMBL" id="TLS67572.1"/>
    </source>
</evidence>
<dbReference type="Gene3D" id="3.40.50.850">
    <property type="entry name" value="Isochorismatase-like"/>
    <property type="match status" value="1"/>
</dbReference>
<keyword evidence="4" id="KW-1185">Reference proteome</keyword>
<gene>
    <name evidence="3" type="ORF">FEF65_06555</name>
</gene>
<accession>A0A5R9GU20</accession>
<organism evidence="3 4">
    <name type="scientific">Mariprofundus erugo</name>
    <dbReference type="NCBI Taxonomy" id="2528639"/>
    <lineage>
        <taxon>Bacteria</taxon>
        <taxon>Pseudomonadati</taxon>
        <taxon>Pseudomonadota</taxon>
        <taxon>Candidatius Mariprofundia</taxon>
        <taxon>Mariprofundales</taxon>
        <taxon>Mariprofundaceae</taxon>
        <taxon>Mariprofundus</taxon>
    </lineage>
</organism>
<keyword evidence="1 3" id="KW-0378">Hydrolase</keyword>
<dbReference type="RefSeq" id="WP_138239005.1">
    <property type="nucleotide sequence ID" value="NZ_VBRY01000005.1"/>
</dbReference>
<proteinExistence type="predicted"/>
<evidence type="ECO:0000313" key="4">
    <source>
        <dbReference type="Proteomes" id="UP000306585"/>
    </source>
</evidence>
<dbReference type="PANTHER" id="PTHR43540:SF16">
    <property type="entry name" value="ISOCHORISMATASE-LIKE DOMAIN-CONTAINING PROTEIN"/>
    <property type="match status" value="1"/>
</dbReference>
<dbReference type="SUPFAM" id="SSF52499">
    <property type="entry name" value="Isochorismatase-like hydrolases"/>
    <property type="match status" value="1"/>
</dbReference>
<dbReference type="PANTHER" id="PTHR43540">
    <property type="entry name" value="PEROXYUREIDOACRYLATE/UREIDOACRYLATE AMIDOHYDROLASE-RELATED"/>
    <property type="match status" value="1"/>
</dbReference>
<evidence type="ECO:0000256" key="1">
    <source>
        <dbReference type="ARBA" id="ARBA00022801"/>
    </source>
</evidence>
<dbReference type="CDD" id="cd00431">
    <property type="entry name" value="cysteine_hydrolases"/>
    <property type="match status" value="1"/>
</dbReference>
<dbReference type="InterPro" id="IPR000868">
    <property type="entry name" value="Isochorismatase-like_dom"/>
</dbReference>
<sequence>MQAKKTALILIGYQNDYFSKDGVLRPVIEMNADSVLEITLQLLQALQDTGVTMISTPILFTEDYHELHEPVGILKAVKDAGAFRRGTFGAEAIPEFRPYADRIIEVPGKRGLNAFAETGLDALLHERGIEDVVLAGAVTSICIDSTGRSAHERGFRVHMLKDATCGRTFLEQDFYCNQVFPLYADIWSCQNLISALAE</sequence>
<dbReference type="GO" id="GO:0016787">
    <property type="term" value="F:hydrolase activity"/>
    <property type="evidence" value="ECO:0007669"/>
    <property type="project" value="UniProtKB-KW"/>
</dbReference>
<protein>
    <submittedName>
        <fullName evidence="3">Cysteine hydrolase</fullName>
    </submittedName>
</protein>
<dbReference type="Pfam" id="PF00857">
    <property type="entry name" value="Isochorismatase"/>
    <property type="match status" value="1"/>
</dbReference>